<dbReference type="SUPFAM" id="SSF54427">
    <property type="entry name" value="NTF2-like"/>
    <property type="match status" value="1"/>
</dbReference>
<dbReference type="EMBL" id="AVPE01000010">
    <property type="protein sequence ID" value="KGX91391.1"/>
    <property type="molecule type" value="Genomic_DNA"/>
</dbReference>
<dbReference type="InterPro" id="IPR032710">
    <property type="entry name" value="NTF2-like_dom_sf"/>
</dbReference>
<evidence type="ECO:0000313" key="2">
    <source>
        <dbReference type="Proteomes" id="UP000030528"/>
    </source>
</evidence>
<dbReference type="Gene3D" id="3.10.450.50">
    <property type="match status" value="1"/>
</dbReference>
<dbReference type="Proteomes" id="UP000030528">
    <property type="component" value="Unassembled WGS sequence"/>
</dbReference>
<organism evidence="1 2">
    <name type="scientific">Pontibacillus halophilus JSM 076056 = DSM 19796</name>
    <dbReference type="NCBI Taxonomy" id="1385510"/>
    <lineage>
        <taxon>Bacteria</taxon>
        <taxon>Bacillati</taxon>
        <taxon>Bacillota</taxon>
        <taxon>Bacilli</taxon>
        <taxon>Bacillales</taxon>
        <taxon>Bacillaceae</taxon>
        <taxon>Pontibacillus</taxon>
    </lineage>
</organism>
<gene>
    <name evidence="1" type="ORF">N781_04275</name>
</gene>
<keyword evidence="2" id="KW-1185">Reference proteome</keyword>
<reference evidence="1 2" key="1">
    <citation type="submission" date="2013-08" db="EMBL/GenBank/DDBJ databases">
        <authorList>
            <person name="Huang J."/>
            <person name="Wang G."/>
        </authorList>
    </citation>
    <scope>NUCLEOTIDE SEQUENCE [LARGE SCALE GENOMIC DNA]</scope>
    <source>
        <strain evidence="1 2">JSM 076056</strain>
    </source>
</reference>
<sequence>MATKDSQSIRSYMSEDFVGYWSHAGDDEPEPYRYHYNLDAVLNQMNNAKKSFEPYTITERGNGQEYVTIGRETNTINGHPHTALCMFVWRVEDQGLKLLREYIELED</sequence>
<accession>A0A0A5GDV4</accession>
<dbReference type="AlphaFoldDB" id="A0A0A5GDV4"/>
<name>A0A0A5GDV4_9BACI</name>
<evidence type="ECO:0000313" key="1">
    <source>
        <dbReference type="EMBL" id="KGX91391.1"/>
    </source>
</evidence>
<dbReference type="STRING" id="1385510.GCA_000425205_02524"/>
<proteinExistence type="predicted"/>
<evidence type="ECO:0008006" key="3">
    <source>
        <dbReference type="Google" id="ProtNLM"/>
    </source>
</evidence>
<comment type="caution">
    <text evidence="1">The sequence shown here is derived from an EMBL/GenBank/DDBJ whole genome shotgun (WGS) entry which is preliminary data.</text>
</comment>
<protein>
    <recommendedName>
        <fullName evidence="3">SnoaL-like domain-containing protein</fullName>
    </recommendedName>
</protein>
<dbReference type="eggNOG" id="ENOG5032UHW">
    <property type="taxonomic scope" value="Bacteria"/>
</dbReference>